<keyword evidence="1" id="KW-0963">Cytoplasm</keyword>
<name>A0A931PUS4_FIMGI</name>
<dbReference type="Pfam" id="PF04079">
    <property type="entry name" value="SMC_ScpB"/>
    <property type="match status" value="1"/>
</dbReference>
<dbReference type="SUPFAM" id="SSF46785">
    <property type="entry name" value="Winged helix' DNA-binding domain"/>
    <property type="match status" value="2"/>
</dbReference>
<evidence type="ECO:0000256" key="1">
    <source>
        <dbReference type="ARBA" id="ARBA00022490"/>
    </source>
</evidence>
<dbReference type="NCBIfam" id="TIGR00281">
    <property type="entry name" value="SMC-Scp complex subunit ScpB"/>
    <property type="match status" value="1"/>
</dbReference>
<proteinExistence type="predicted"/>
<evidence type="ECO:0000256" key="3">
    <source>
        <dbReference type="ARBA" id="ARBA00022829"/>
    </source>
</evidence>
<sequence length="178" mass="19249">MNVVDAVEALLFAADGPLGIEAMAQAIGLTEGQTAQALEVLEARLDERGGLRVIRLAGGYQLCTKPEHAEAIARLLAPRERRLSKSLLEVLAIVAYRQPVTTADVEAVRGVQSDYALRALADRKLVRETGRKHTPGRPMLYGTTEQFLHEFGMNALDDLPRLDSLSPLSFALGSAESA</sequence>
<dbReference type="GO" id="GO:0051301">
    <property type="term" value="P:cell division"/>
    <property type="evidence" value="ECO:0007669"/>
    <property type="project" value="UniProtKB-KW"/>
</dbReference>
<dbReference type="AlphaFoldDB" id="A0A931PUS4"/>
<dbReference type="InterPro" id="IPR036388">
    <property type="entry name" value="WH-like_DNA-bd_sf"/>
</dbReference>
<accession>A0A931PUS4</accession>
<dbReference type="InterPro" id="IPR005234">
    <property type="entry name" value="ScpB_csome_segregation"/>
</dbReference>
<keyword evidence="3" id="KW-0159">Chromosome partition</keyword>
<dbReference type="PANTHER" id="PTHR34298:SF2">
    <property type="entry name" value="SEGREGATION AND CONDENSATION PROTEIN B"/>
    <property type="match status" value="1"/>
</dbReference>
<dbReference type="EMBL" id="JACOSL010000040">
    <property type="protein sequence ID" value="MBI1756852.1"/>
    <property type="molecule type" value="Genomic_DNA"/>
</dbReference>
<dbReference type="PANTHER" id="PTHR34298">
    <property type="entry name" value="SEGREGATION AND CONDENSATION PROTEIN B"/>
    <property type="match status" value="1"/>
</dbReference>
<evidence type="ECO:0000256" key="2">
    <source>
        <dbReference type="ARBA" id="ARBA00022618"/>
    </source>
</evidence>
<dbReference type="Proteomes" id="UP000727962">
    <property type="component" value="Unassembled WGS sequence"/>
</dbReference>
<gene>
    <name evidence="5" type="primary">scpB</name>
    <name evidence="5" type="ORF">HYR64_07080</name>
</gene>
<protein>
    <submittedName>
        <fullName evidence="5">SMC-Scp complex subunit ScpB</fullName>
    </submittedName>
</protein>
<reference evidence="5" key="1">
    <citation type="submission" date="2020-07" db="EMBL/GenBank/DDBJ databases">
        <title>Huge and variable diversity of episymbiotic CPR bacteria and DPANN archaea in groundwater ecosystems.</title>
        <authorList>
            <person name="He C.Y."/>
            <person name="Keren R."/>
            <person name="Whittaker M."/>
            <person name="Farag I.F."/>
            <person name="Doudna J."/>
            <person name="Cate J.H.D."/>
            <person name="Banfield J.F."/>
        </authorList>
    </citation>
    <scope>NUCLEOTIDE SEQUENCE</scope>
    <source>
        <strain evidence="5">NC_groundwater_17_Pr7_B-0.1um_64_12</strain>
    </source>
</reference>
<dbReference type="GO" id="GO:0051304">
    <property type="term" value="P:chromosome separation"/>
    <property type="evidence" value="ECO:0007669"/>
    <property type="project" value="InterPro"/>
</dbReference>
<comment type="caution">
    <text evidence="5">The sequence shown here is derived from an EMBL/GenBank/DDBJ whole genome shotgun (WGS) entry which is preliminary data.</text>
</comment>
<keyword evidence="4" id="KW-0131">Cell cycle</keyword>
<evidence type="ECO:0000256" key="4">
    <source>
        <dbReference type="ARBA" id="ARBA00023306"/>
    </source>
</evidence>
<evidence type="ECO:0000313" key="6">
    <source>
        <dbReference type="Proteomes" id="UP000727962"/>
    </source>
</evidence>
<dbReference type="InterPro" id="IPR036390">
    <property type="entry name" value="WH_DNA-bd_sf"/>
</dbReference>
<organism evidence="5 6">
    <name type="scientific">Fimbriimonas ginsengisoli</name>
    <dbReference type="NCBI Taxonomy" id="1005039"/>
    <lineage>
        <taxon>Bacteria</taxon>
        <taxon>Bacillati</taxon>
        <taxon>Armatimonadota</taxon>
        <taxon>Fimbriimonadia</taxon>
        <taxon>Fimbriimonadales</taxon>
        <taxon>Fimbriimonadaceae</taxon>
        <taxon>Fimbriimonas</taxon>
    </lineage>
</organism>
<dbReference type="Gene3D" id="1.10.10.10">
    <property type="entry name" value="Winged helix-like DNA-binding domain superfamily/Winged helix DNA-binding domain"/>
    <property type="match status" value="2"/>
</dbReference>
<keyword evidence="2" id="KW-0132">Cell division</keyword>
<evidence type="ECO:0000313" key="5">
    <source>
        <dbReference type="EMBL" id="MBI1756852.1"/>
    </source>
</evidence>
<dbReference type="PIRSF" id="PIRSF019345">
    <property type="entry name" value="ScpB"/>
    <property type="match status" value="1"/>
</dbReference>